<dbReference type="SMART" id="SM00028">
    <property type="entry name" value="TPR"/>
    <property type="match status" value="2"/>
</dbReference>
<dbReference type="RefSeq" id="WP_014798596.1">
    <property type="nucleotide sequence ID" value="NC_018018.1"/>
</dbReference>
<protein>
    <submittedName>
        <fullName evidence="3">Uncharacterized protein</fullName>
    </submittedName>
</protein>
<keyword evidence="2" id="KW-0812">Transmembrane</keyword>
<proteinExistence type="predicted"/>
<dbReference type="Gene3D" id="1.25.40.10">
    <property type="entry name" value="Tetratricopeptide repeat domain"/>
    <property type="match status" value="1"/>
</dbReference>
<dbReference type="PROSITE" id="PS50293">
    <property type="entry name" value="TPR_REGION"/>
    <property type="match status" value="1"/>
</dbReference>
<evidence type="ECO:0000313" key="3">
    <source>
        <dbReference type="EMBL" id="AFM05161.1"/>
    </source>
</evidence>
<dbReference type="InterPro" id="IPR019734">
    <property type="entry name" value="TPR_rpt"/>
</dbReference>
<dbReference type="STRING" id="880071.Fleli_2808"/>
<feature type="repeat" description="TPR" evidence="1">
    <location>
        <begin position="158"/>
        <end position="191"/>
    </location>
</feature>
<evidence type="ECO:0000256" key="1">
    <source>
        <dbReference type="PROSITE-ProRule" id="PRU00339"/>
    </source>
</evidence>
<dbReference type="Proteomes" id="UP000006054">
    <property type="component" value="Chromosome"/>
</dbReference>
<dbReference type="Pfam" id="PF13174">
    <property type="entry name" value="TPR_6"/>
    <property type="match status" value="1"/>
</dbReference>
<dbReference type="PROSITE" id="PS50005">
    <property type="entry name" value="TPR"/>
    <property type="match status" value="1"/>
</dbReference>
<dbReference type="KEGG" id="fli:Fleli_2808"/>
<evidence type="ECO:0000256" key="2">
    <source>
        <dbReference type="SAM" id="Phobius"/>
    </source>
</evidence>
<sequence>MAKTTDKKTDEQAVNPDIEAGTEQFYKTVEADRLQQSILEVSENKGLRTRVFGVLGLVAIAIIGVFGWQWYVEQEEVKAQEELFAAQFYFEKDSLNTALKGDAATTIGVEKIADDYSMTKAGDLAAFYEGTAYLKQGKFNEAIESLKQFDADDYLVQARAYSLIGDAYMELENIDEAITFYKKASNHSPNDFFTPEYLMKLGLAYELKNDFSMAAQAYETIVEKHKKSDAVNKAKRALGRAESMKGEKAA</sequence>
<dbReference type="HOGENOM" id="CLU_096069_0_1_10"/>
<dbReference type="eggNOG" id="COG1729">
    <property type="taxonomic scope" value="Bacteria"/>
</dbReference>
<name>I4AMH6_BERLS</name>
<keyword evidence="2" id="KW-0472">Membrane</keyword>
<dbReference type="AlphaFoldDB" id="I4AMH6"/>
<dbReference type="SUPFAM" id="SSF48452">
    <property type="entry name" value="TPR-like"/>
    <property type="match status" value="1"/>
</dbReference>
<evidence type="ECO:0000313" key="4">
    <source>
        <dbReference type="Proteomes" id="UP000006054"/>
    </source>
</evidence>
<feature type="transmembrane region" description="Helical" evidence="2">
    <location>
        <begin position="51"/>
        <end position="71"/>
    </location>
</feature>
<gene>
    <name evidence="3" type="ordered locus">Fleli_2808</name>
</gene>
<reference evidence="4" key="1">
    <citation type="submission" date="2012-06" db="EMBL/GenBank/DDBJ databases">
        <title>The complete genome of Flexibacter litoralis DSM 6794.</title>
        <authorList>
            <person name="Lucas S."/>
            <person name="Copeland A."/>
            <person name="Lapidus A."/>
            <person name="Glavina del Rio T."/>
            <person name="Dalin E."/>
            <person name="Tice H."/>
            <person name="Bruce D."/>
            <person name="Goodwin L."/>
            <person name="Pitluck S."/>
            <person name="Peters L."/>
            <person name="Ovchinnikova G."/>
            <person name="Lu M."/>
            <person name="Kyrpides N."/>
            <person name="Mavromatis K."/>
            <person name="Ivanova N."/>
            <person name="Brettin T."/>
            <person name="Detter J.C."/>
            <person name="Han C."/>
            <person name="Larimer F."/>
            <person name="Land M."/>
            <person name="Hauser L."/>
            <person name="Markowitz V."/>
            <person name="Cheng J.-F."/>
            <person name="Hugenholtz P."/>
            <person name="Woyke T."/>
            <person name="Wu D."/>
            <person name="Spring S."/>
            <person name="Lang E."/>
            <person name="Kopitz M."/>
            <person name="Brambilla E."/>
            <person name="Klenk H.-P."/>
            <person name="Eisen J.A."/>
        </authorList>
    </citation>
    <scope>NUCLEOTIDE SEQUENCE [LARGE SCALE GENOMIC DNA]</scope>
    <source>
        <strain evidence="4">ATCC 23117 / DSM 6794 / NBRC 15988 / NCIMB 1366 / Sio-4</strain>
    </source>
</reference>
<dbReference type="EMBL" id="CP003345">
    <property type="protein sequence ID" value="AFM05161.1"/>
    <property type="molecule type" value="Genomic_DNA"/>
</dbReference>
<keyword evidence="4" id="KW-1185">Reference proteome</keyword>
<organism evidence="3 4">
    <name type="scientific">Bernardetia litoralis (strain ATCC 23117 / DSM 6794 / NBRC 15988 / NCIMB 1366 / Fx l1 / Sio-4)</name>
    <name type="common">Flexibacter litoralis</name>
    <dbReference type="NCBI Taxonomy" id="880071"/>
    <lineage>
        <taxon>Bacteria</taxon>
        <taxon>Pseudomonadati</taxon>
        <taxon>Bacteroidota</taxon>
        <taxon>Cytophagia</taxon>
        <taxon>Cytophagales</taxon>
        <taxon>Bernardetiaceae</taxon>
        <taxon>Bernardetia</taxon>
    </lineage>
</organism>
<keyword evidence="2" id="KW-1133">Transmembrane helix</keyword>
<accession>I4AMH6</accession>
<dbReference type="Pfam" id="PF13424">
    <property type="entry name" value="TPR_12"/>
    <property type="match status" value="1"/>
</dbReference>
<dbReference type="InterPro" id="IPR011990">
    <property type="entry name" value="TPR-like_helical_dom_sf"/>
</dbReference>
<dbReference type="OrthoDB" id="9808622at2"/>
<keyword evidence="1" id="KW-0802">TPR repeat</keyword>